<proteinExistence type="inferred from homology"/>
<keyword evidence="8" id="KW-1185">Reference proteome</keyword>
<dbReference type="Proteomes" id="UP000321580">
    <property type="component" value="Unassembled WGS sequence"/>
</dbReference>
<comment type="similarity">
    <text evidence="1 6">Belongs to the methyltransferase superfamily. PrmA family.</text>
</comment>
<evidence type="ECO:0000256" key="4">
    <source>
        <dbReference type="ARBA" id="ARBA00022679"/>
    </source>
</evidence>
<accession>A0A5C6RJ97</accession>
<dbReference type="CDD" id="cd02440">
    <property type="entry name" value="AdoMet_MTases"/>
    <property type="match status" value="1"/>
</dbReference>
<evidence type="ECO:0000313" key="7">
    <source>
        <dbReference type="EMBL" id="TXB62193.1"/>
    </source>
</evidence>
<evidence type="ECO:0000256" key="6">
    <source>
        <dbReference type="HAMAP-Rule" id="MF_00735"/>
    </source>
</evidence>
<dbReference type="PANTHER" id="PTHR43648">
    <property type="entry name" value="ELECTRON TRANSFER FLAVOPROTEIN BETA SUBUNIT LYSINE METHYLTRANSFERASE"/>
    <property type="match status" value="1"/>
</dbReference>
<keyword evidence="3 6" id="KW-0489">Methyltransferase</keyword>
<dbReference type="InterPro" id="IPR029063">
    <property type="entry name" value="SAM-dependent_MTases_sf"/>
</dbReference>
<protein>
    <recommendedName>
        <fullName evidence="6">Ribosomal protein L11 methyltransferase</fullName>
        <shortName evidence="6">L11 Mtase</shortName>
        <ecNumber evidence="6">2.1.1.-</ecNumber>
    </recommendedName>
</protein>
<dbReference type="SUPFAM" id="SSF53335">
    <property type="entry name" value="S-adenosyl-L-methionine-dependent methyltransferases"/>
    <property type="match status" value="1"/>
</dbReference>
<organism evidence="7 8">
    <name type="scientific">Phaeodactylibacter luteus</name>
    <dbReference type="NCBI Taxonomy" id="1564516"/>
    <lineage>
        <taxon>Bacteria</taxon>
        <taxon>Pseudomonadati</taxon>
        <taxon>Bacteroidota</taxon>
        <taxon>Saprospiria</taxon>
        <taxon>Saprospirales</taxon>
        <taxon>Haliscomenobacteraceae</taxon>
        <taxon>Phaeodactylibacter</taxon>
    </lineage>
</organism>
<keyword evidence="2 6" id="KW-0963">Cytoplasm</keyword>
<dbReference type="GO" id="GO:0016279">
    <property type="term" value="F:protein-lysine N-methyltransferase activity"/>
    <property type="evidence" value="ECO:0007669"/>
    <property type="project" value="RHEA"/>
</dbReference>
<comment type="function">
    <text evidence="6">Methylates ribosomal protein L11.</text>
</comment>
<dbReference type="HAMAP" id="MF_00735">
    <property type="entry name" value="Methyltr_PrmA"/>
    <property type="match status" value="1"/>
</dbReference>
<sequence length="280" mass="30943">MAKPTMDYYRYVIQSAAPLREVIIAFLGDLPFDTFEETETGLNAYLRKDDDVEAIEGQLSDIAGQLSFSYTRELIPHQNWNKVWESNFEPIQVGGFCGVRASFHPPMADVAHEIVIDPEMAFGTGHHETTFMMMHQMQGLSFEGGRVFDYGCGTGILAILAAMLGAEQVDAVDIERPAYESTLENASRNGVGATVHAFFGDLGAVPDNQYDIVLANINRNVILNSLRALYERLLPEGVLLASGILLTDKALVVENAESAGFQWLAEERKGDWACLKFKKA</sequence>
<evidence type="ECO:0000313" key="8">
    <source>
        <dbReference type="Proteomes" id="UP000321580"/>
    </source>
</evidence>
<dbReference type="EMBL" id="VOOR01000034">
    <property type="protein sequence ID" value="TXB62193.1"/>
    <property type="molecule type" value="Genomic_DNA"/>
</dbReference>
<dbReference type="GO" id="GO:0032259">
    <property type="term" value="P:methylation"/>
    <property type="evidence" value="ECO:0007669"/>
    <property type="project" value="UniProtKB-KW"/>
</dbReference>
<evidence type="ECO:0000256" key="2">
    <source>
        <dbReference type="ARBA" id="ARBA00022490"/>
    </source>
</evidence>
<dbReference type="GO" id="GO:0005840">
    <property type="term" value="C:ribosome"/>
    <property type="evidence" value="ECO:0007669"/>
    <property type="project" value="UniProtKB-KW"/>
</dbReference>
<keyword evidence="4 6" id="KW-0808">Transferase</keyword>
<comment type="caution">
    <text evidence="7">The sequence shown here is derived from an EMBL/GenBank/DDBJ whole genome shotgun (WGS) entry which is preliminary data.</text>
</comment>
<dbReference type="NCBIfam" id="NF001785">
    <property type="entry name" value="PRK00517.2-2"/>
    <property type="match status" value="1"/>
</dbReference>
<feature type="binding site" evidence="6">
    <location>
        <position position="130"/>
    </location>
    <ligand>
        <name>S-adenosyl-L-methionine</name>
        <dbReference type="ChEBI" id="CHEBI:59789"/>
    </ligand>
</feature>
<evidence type="ECO:0000256" key="1">
    <source>
        <dbReference type="ARBA" id="ARBA00009741"/>
    </source>
</evidence>
<dbReference type="PANTHER" id="PTHR43648:SF1">
    <property type="entry name" value="ELECTRON TRANSFER FLAVOPROTEIN BETA SUBUNIT LYSINE METHYLTRANSFERASE"/>
    <property type="match status" value="1"/>
</dbReference>
<comment type="catalytic activity">
    <reaction evidence="6">
        <text>L-lysyl-[protein] + 3 S-adenosyl-L-methionine = N(6),N(6),N(6)-trimethyl-L-lysyl-[protein] + 3 S-adenosyl-L-homocysteine + 3 H(+)</text>
        <dbReference type="Rhea" id="RHEA:54192"/>
        <dbReference type="Rhea" id="RHEA-COMP:9752"/>
        <dbReference type="Rhea" id="RHEA-COMP:13826"/>
        <dbReference type="ChEBI" id="CHEBI:15378"/>
        <dbReference type="ChEBI" id="CHEBI:29969"/>
        <dbReference type="ChEBI" id="CHEBI:57856"/>
        <dbReference type="ChEBI" id="CHEBI:59789"/>
        <dbReference type="ChEBI" id="CHEBI:61961"/>
    </reaction>
</comment>
<dbReference type="AlphaFoldDB" id="A0A5C6RJ97"/>
<gene>
    <name evidence="6" type="primary">prmA</name>
    <name evidence="7" type="ORF">FRY97_15185</name>
</gene>
<dbReference type="PIRSF" id="PIRSF000401">
    <property type="entry name" value="RPL11_MTase"/>
    <property type="match status" value="1"/>
</dbReference>
<dbReference type="InterPro" id="IPR004498">
    <property type="entry name" value="Ribosomal_PrmA_MeTrfase"/>
</dbReference>
<keyword evidence="7" id="KW-0687">Ribonucleoprotein</keyword>
<dbReference type="Gene3D" id="3.40.50.150">
    <property type="entry name" value="Vaccinia Virus protein VP39"/>
    <property type="match status" value="1"/>
</dbReference>
<feature type="binding site" evidence="6">
    <location>
        <position position="216"/>
    </location>
    <ligand>
        <name>S-adenosyl-L-methionine</name>
        <dbReference type="ChEBI" id="CHEBI:59789"/>
    </ligand>
</feature>
<name>A0A5C6RJ97_9BACT</name>
<dbReference type="InterPro" id="IPR050078">
    <property type="entry name" value="Ribosomal_L11_MeTrfase_PrmA"/>
</dbReference>
<keyword evidence="5 6" id="KW-0949">S-adenosyl-L-methionine</keyword>
<reference evidence="7 8" key="1">
    <citation type="submission" date="2019-08" db="EMBL/GenBank/DDBJ databases">
        <title>Genome of Phaeodactylibacter luteus.</title>
        <authorList>
            <person name="Bowman J.P."/>
        </authorList>
    </citation>
    <scope>NUCLEOTIDE SEQUENCE [LARGE SCALE GENOMIC DNA]</scope>
    <source>
        <strain evidence="7 8">KCTC 42180</strain>
    </source>
</reference>
<dbReference type="EC" id="2.1.1.-" evidence="6"/>
<feature type="binding site" evidence="6">
    <location>
        <position position="173"/>
    </location>
    <ligand>
        <name>S-adenosyl-L-methionine</name>
        <dbReference type="ChEBI" id="CHEBI:59789"/>
    </ligand>
</feature>
<dbReference type="GO" id="GO:0005737">
    <property type="term" value="C:cytoplasm"/>
    <property type="evidence" value="ECO:0007669"/>
    <property type="project" value="UniProtKB-SubCell"/>
</dbReference>
<evidence type="ECO:0000256" key="5">
    <source>
        <dbReference type="ARBA" id="ARBA00022691"/>
    </source>
</evidence>
<comment type="subcellular location">
    <subcellularLocation>
        <location evidence="6">Cytoplasm</location>
    </subcellularLocation>
</comment>
<dbReference type="OrthoDB" id="9785995at2"/>
<dbReference type="Pfam" id="PF06325">
    <property type="entry name" value="PrmA"/>
    <property type="match status" value="1"/>
</dbReference>
<evidence type="ECO:0000256" key="3">
    <source>
        <dbReference type="ARBA" id="ARBA00022603"/>
    </source>
</evidence>
<keyword evidence="7" id="KW-0689">Ribosomal protein</keyword>
<feature type="binding site" evidence="6">
    <location>
        <position position="151"/>
    </location>
    <ligand>
        <name>S-adenosyl-L-methionine</name>
        <dbReference type="ChEBI" id="CHEBI:59789"/>
    </ligand>
</feature>